<dbReference type="Pfam" id="PF00510">
    <property type="entry name" value="COX3"/>
    <property type="match status" value="1"/>
</dbReference>
<keyword evidence="5" id="KW-1278">Translocase</keyword>
<evidence type="ECO:0000256" key="1">
    <source>
        <dbReference type="ARBA" id="ARBA00004141"/>
    </source>
</evidence>
<dbReference type="GO" id="GO:0005739">
    <property type="term" value="C:mitochondrion"/>
    <property type="evidence" value="ECO:0007669"/>
    <property type="project" value="TreeGrafter"/>
</dbReference>
<dbReference type="GO" id="GO:0006123">
    <property type="term" value="P:mitochondrial electron transport, cytochrome c to oxygen"/>
    <property type="evidence" value="ECO:0007669"/>
    <property type="project" value="UniProtKB-ARBA"/>
</dbReference>
<keyword evidence="6 9" id="KW-1133">Transmembrane helix</keyword>
<name>A0A5P8DJT4_9EUKA</name>
<comment type="function">
    <text evidence="8">Component of the cytochrome c oxidase, the last enzyme in the mitochondrial electron transport chain which drives oxidative phosphorylation. The respiratory chain contains 3 multisubunit complexes succinate dehydrogenase (complex II, CII), ubiquinol-cytochrome c oxidoreductase (cytochrome b-c1 complex, complex III, CIII) and cytochrome c oxidase (complex IV, CIV), that cooperate to transfer electrons derived from NADH and succinate to molecular oxygen, creating an electrochemical gradient over the inner membrane that drives transmembrane transport and the ATP synthase. Cytochrome c oxidase is the component of the respiratory chain that catalyzes the reduction of oxygen to water. Electrons originating from reduced cytochrome c in the intermembrane space (IMS) are transferred via the dinuclear copper A center (CU(A)) of subunit 2 and heme A of subunit 1 to the active site in subunit 1, a binuclear center (BNC) formed by heme A3 and copper B (CU(B)). The BNC reduces molecular oxygen to 2 water molecules using 4 electrons from cytochrome c in the IMS and 4 protons from the mitochondrial matrix.</text>
</comment>
<dbReference type="InterPro" id="IPR035973">
    <property type="entry name" value="Cyt_c_oxidase_su3-like_sf"/>
</dbReference>
<evidence type="ECO:0000256" key="9">
    <source>
        <dbReference type="SAM" id="Phobius"/>
    </source>
</evidence>
<dbReference type="Gene3D" id="1.20.120.80">
    <property type="entry name" value="Cytochrome c oxidase, subunit III, four-helix bundle"/>
    <property type="match status" value="1"/>
</dbReference>
<proteinExistence type="inferred from homology"/>
<feature type="transmembrane region" description="Helical" evidence="9">
    <location>
        <begin position="169"/>
        <end position="189"/>
    </location>
</feature>
<evidence type="ECO:0000256" key="6">
    <source>
        <dbReference type="ARBA" id="ARBA00022989"/>
    </source>
</evidence>
<dbReference type="AlphaFoldDB" id="A0A5P8DJT4"/>
<dbReference type="SUPFAM" id="SSF81452">
    <property type="entry name" value="Cytochrome c oxidase subunit III-like"/>
    <property type="match status" value="1"/>
</dbReference>
<dbReference type="EMBL" id="MN082144">
    <property type="protein sequence ID" value="QFP99047.1"/>
    <property type="molecule type" value="Genomic_DNA"/>
</dbReference>
<keyword evidence="7 9" id="KW-0472">Membrane</keyword>
<dbReference type="Gene3D" id="1.10.287.70">
    <property type="match status" value="1"/>
</dbReference>
<organism evidence="11">
    <name type="scientific">Rhizaria sp</name>
    <dbReference type="NCBI Taxonomy" id="2204297"/>
    <lineage>
        <taxon>Eukaryota</taxon>
        <taxon>Sar</taxon>
        <taxon>Rhizaria</taxon>
    </lineage>
</organism>
<feature type="domain" description="Heme-copper oxidase subunit III family profile" evidence="10">
    <location>
        <begin position="12"/>
        <end position="271"/>
    </location>
</feature>
<dbReference type="GO" id="GO:0031090">
    <property type="term" value="C:organelle membrane"/>
    <property type="evidence" value="ECO:0007669"/>
    <property type="project" value="UniProtKB-ARBA"/>
</dbReference>
<sequence>MLLKNYNVIKNEQHPFHIVDPSPWPLMTSFSLLGLVFSFLSYFHYFKGGSYHFIFSFLIVCFYLFRWFADVVIESTLEGHHTFKVQEGVRLGMALFIASEVMFFFSFFWAFFHCTLSPSVGIGCIWPPQGISALDPWGLPLWNTVILLSSGVTVTWAHRSILSGERSTTTNGLIATILYGGIFTFVQAYEYNVAPFSINDGIFGSLFFMLTGFHGFHVLVGSIFLFVCLIRQINYHFTIRQHVGLECGIWYWHFVDVVWLFLFIVVYIWGGN</sequence>
<dbReference type="InterPro" id="IPR013833">
    <property type="entry name" value="Cyt_c_oxidase_su3_a-hlx"/>
</dbReference>
<accession>A0A5P8DJT4</accession>
<feature type="transmembrane region" description="Helical" evidence="9">
    <location>
        <begin position="24"/>
        <end position="45"/>
    </location>
</feature>
<protein>
    <recommendedName>
        <fullName evidence="3 8">Cytochrome c oxidase subunit 3</fullName>
    </recommendedName>
</protein>
<dbReference type="PROSITE" id="PS50253">
    <property type="entry name" value="COX3"/>
    <property type="match status" value="1"/>
</dbReference>
<keyword evidence="4 8" id="KW-0812">Transmembrane</keyword>
<evidence type="ECO:0000313" key="11">
    <source>
        <dbReference type="EMBL" id="QFP99047.1"/>
    </source>
</evidence>
<evidence type="ECO:0000256" key="2">
    <source>
        <dbReference type="ARBA" id="ARBA00010581"/>
    </source>
</evidence>
<dbReference type="InterPro" id="IPR024791">
    <property type="entry name" value="Cyt_c/ubiquinol_Oxase_su3"/>
</dbReference>
<evidence type="ECO:0000256" key="4">
    <source>
        <dbReference type="ARBA" id="ARBA00022692"/>
    </source>
</evidence>
<evidence type="ECO:0000256" key="5">
    <source>
        <dbReference type="ARBA" id="ARBA00022967"/>
    </source>
</evidence>
<dbReference type="GO" id="GO:0004129">
    <property type="term" value="F:cytochrome-c oxidase activity"/>
    <property type="evidence" value="ECO:0007669"/>
    <property type="project" value="InterPro"/>
</dbReference>
<dbReference type="PANTHER" id="PTHR11403">
    <property type="entry name" value="CYTOCHROME C OXIDASE SUBUNIT III"/>
    <property type="match status" value="1"/>
</dbReference>
<dbReference type="FunFam" id="1.10.287.70:FF:000082">
    <property type="entry name" value="Cytochrome c oxidase subunit 3"/>
    <property type="match status" value="1"/>
</dbReference>
<feature type="transmembrane region" description="Helical" evidence="9">
    <location>
        <begin position="201"/>
        <end position="229"/>
    </location>
</feature>
<geneLocation type="mitochondrion" evidence="11"/>
<feature type="transmembrane region" description="Helical" evidence="9">
    <location>
        <begin position="250"/>
        <end position="270"/>
    </location>
</feature>
<dbReference type="InterPro" id="IPR000298">
    <property type="entry name" value="Cyt_c_oxidase-like_su3"/>
</dbReference>
<keyword evidence="8 11" id="KW-0496">Mitochondrion</keyword>
<feature type="transmembrane region" description="Helical" evidence="9">
    <location>
        <begin position="51"/>
        <end position="69"/>
    </location>
</feature>
<feature type="transmembrane region" description="Helical" evidence="9">
    <location>
        <begin position="89"/>
        <end position="112"/>
    </location>
</feature>
<comment type="similarity">
    <text evidence="2 8">Belongs to the cytochrome c oxidase subunit 3 family.</text>
</comment>
<dbReference type="InterPro" id="IPR033945">
    <property type="entry name" value="Cyt_c_oxase_su3_dom"/>
</dbReference>
<dbReference type="CDD" id="cd01665">
    <property type="entry name" value="Cyt_c_Oxidase_III"/>
    <property type="match status" value="1"/>
</dbReference>
<dbReference type="FunFam" id="1.20.120.80:FF:000002">
    <property type="entry name" value="Cytochrome c oxidase subunit 3"/>
    <property type="match status" value="1"/>
</dbReference>
<dbReference type="PANTHER" id="PTHR11403:SF7">
    <property type="entry name" value="CYTOCHROME C OXIDASE SUBUNIT 3"/>
    <property type="match status" value="1"/>
</dbReference>
<dbReference type="GO" id="GO:0045277">
    <property type="term" value="C:respiratory chain complex IV"/>
    <property type="evidence" value="ECO:0007669"/>
    <property type="project" value="UniProtKB-ARBA"/>
</dbReference>
<dbReference type="GO" id="GO:0031967">
    <property type="term" value="C:organelle envelope"/>
    <property type="evidence" value="ECO:0007669"/>
    <property type="project" value="UniProtKB-ARBA"/>
</dbReference>
<reference evidence="11" key="1">
    <citation type="submission" date="2019-06" db="EMBL/GenBank/DDBJ databases">
        <authorList>
            <person name="Wideman J.G."/>
            <person name="Richards T.A."/>
        </authorList>
    </citation>
    <scope>NUCLEOTIDE SEQUENCE</scope>
</reference>
<evidence type="ECO:0000256" key="3">
    <source>
        <dbReference type="ARBA" id="ARBA00015944"/>
    </source>
</evidence>
<evidence type="ECO:0000256" key="8">
    <source>
        <dbReference type="RuleBase" id="RU003375"/>
    </source>
</evidence>
<gene>
    <name evidence="11" type="primary">cox3</name>
</gene>
<evidence type="ECO:0000256" key="7">
    <source>
        <dbReference type="ARBA" id="ARBA00023136"/>
    </source>
</evidence>
<comment type="subcellular location">
    <subcellularLocation>
        <location evidence="1">Membrane</location>
        <topology evidence="1">Multi-pass membrane protein</topology>
    </subcellularLocation>
</comment>
<evidence type="ECO:0000259" key="10">
    <source>
        <dbReference type="PROSITE" id="PS50253"/>
    </source>
</evidence>